<keyword evidence="1" id="KW-0597">Phosphoprotein</keyword>
<dbReference type="STRING" id="648757.Rvan_0723"/>
<dbReference type="SMART" id="SM00448">
    <property type="entry name" value="REC"/>
    <property type="match status" value="1"/>
</dbReference>
<feature type="domain" description="Response regulatory" evidence="2">
    <location>
        <begin position="26"/>
        <end position="136"/>
    </location>
</feature>
<protein>
    <submittedName>
        <fullName evidence="3">Response regulator receiver</fullName>
    </submittedName>
</protein>
<dbReference type="InterPro" id="IPR001789">
    <property type="entry name" value="Sig_transdc_resp-reg_receiver"/>
</dbReference>
<reference evidence="4" key="1">
    <citation type="journal article" date="2011" name="J. Bacteriol.">
        <title>Genome sequences of eight morphologically diverse alphaproteobacteria.</title>
        <authorList>
            <consortium name="US DOE Joint Genome Institute"/>
            <person name="Brown P.J."/>
            <person name="Kysela D.T."/>
            <person name="Buechlein A."/>
            <person name="Hemmerich C."/>
            <person name="Brun Y.V."/>
        </authorList>
    </citation>
    <scope>NUCLEOTIDE SEQUENCE [LARGE SCALE GENOMIC DNA]</scope>
    <source>
        <strain evidence="4">ATCC 17100 / ATH 3.1.1 / DSM 162 / LMG 4299</strain>
    </source>
</reference>
<dbReference type="eggNOG" id="COG0784">
    <property type="taxonomic scope" value="Bacteria"/>
</dbReference>
<gene>
    <name evidence="3" type="ordered locus">Rvan_0723</name>
</gene>
<dbReference type="EMBL" id="CP002292">
    <property type="protein sequence ID" value="ADP69999.1"/>
    <property type="molecule type" value="Genomic_DNA"/>
</dbReference>
<dbReference type="Proteomes" id="UP000001399">
    <property type="component" value="Chromosome"/>
</dbReference>
<evidence type="ECO:0000256" key="1">
    <source>
        <dbReference type="PROSITE-ProRule" id="PRU00169"/>
    </source>
</evidence>
<evidence type="ECO:0000313" key="4">
    <source>
        <dbReference type="Proteomes" id="UP000001399"/>
    </source>
</evidence>
<keyword evidence="4" id="KW-1185">Reference proteome</keyword>
<organism evidence="3 4">
    <name type="scientific">Rhodomicrobium vannielii (strain ATCC 17100 / DSM 162 / LMG 4299 / NCIMB 10020 / ATH 3.1.1)</name>
    <dbReference type="NCBI Taxonomy" id="648757"/>
    <lineage>
        <taxon>Bacteria</taxon>
        <taxon>Pseudomonadati</taxon>
        <taxon>Pseudomonadota</taxon>
        <taxon>Alphaproteobacteria</taxon>
        <taxon>Hyphomicrobiales</taxon>
        <taxon>Hyphomicrobiaceae</taxon>
        <taxon>Rhodomicrobium</taxon>
    </lineage>
</organism>
<proteinExistence type="predicted"/>
<evidence type="ECO:0000313" key="3">
    <source>
        <dbReference type="EMBL" id="ADP69999.1"/>
    </source>
</evidence>
<dbReference type="SUPFAM" id="SSF52172">
    <property type="entry name" value="CheY-like"/>
    <property type="match status" value="1"/>
</dbReference>
<dbReference type="Pfam" id="PF00072">
    <property type="entry name" value="Response_reg"/>
    <property type="match status" value="1"/>
</dbReference>
<dbReference type="PROSITE" id="PS50110">
    <property type="entry name" value="RESPONSE_REGULATORY"/>
    <property type="match status" value="1"/>
</dbReference>
<dbReference type="GO" id="GO:0000160">
    <property type="term" value="P:phosphorelay signal transduction system"/>
    <property type="evidence" value="ECO:0007669"/>
    <property type="project" value="InterPro"/>
</dbReference>
<dbReference type="HOGENOM" id="CLU_000445_69_11_5"/>
<dbReference type="AlphaFoldDB" id="E3I0I9"/>
<feature type="modified residue" description="4-aspartylphosphate" evidence="1">
    <location>
        <position position="76"/>
    </location>
</feature>
<dbReference type="Gene3D" id="3.40.50.2300">
    <property type="match status" value="1"/>
</dbReference>
<accession>E3I0I9</accession>
<name>E3I0I9_RHOVT</name>
<dbReference type="InterPro" id="IPR011006">
    <property type="entry name" value="CheY-like_superfamily"/>
</dbReference>
<evidence type="ECO:0000259" key="2">
    <source>
        <dbReference type="PROSITE" id="PS50110"/>
    </source>
</evidence>
<dbReference type="KEGG" id="rva:Rvan_0723"/>
<sequence length="141" mass="15255">MRASLPTEPASERDDLKAENPIEGVRVFFVEDEVLVAMLMEDFLEELGCVVAASAHRVGAALQKIEQVKFDVAVLDINVAGETVTPVAEELERRSIPFIFASGYCGNVLDDRFAGRPLLIKPFGQADLAAALLKALAKPAE</sequence>